<dbReference type="VEuPathDB" id="ToxoDB:ENH_00070070"/>
<dbReference type="RefSeq" id="XP_013432925.1">
    <property type="nucleotide sequence ID" value="XM_013577471.1"/>
</dbReference>
<evidence type="ECO:0000256" key="1">
    <source>
        <dbReference type="SAM" id="MobiDB-lite"/>
    </source>
</evidence>
<keyword evidence="2" id="KW-1133">Transmembrane helix</keyword>
<accession>U6MMZ7</accession>
<dbReference type="OrthoDB" id="346324at2759"/>
<evidence type="ECO:0008006" key="6">
    <source>
        <dbReference type="Google" id="ProtNLM"/>
    </source>
</evidence>
<evidence type="ECO:0000256" key="2">
    <source>
        <dbReference type="SAM" id="Phobius"/>
    </source>
</evidence>
<feature type="compositionally biased region" description="Low complexity" evidence="1">
    <location>
        <begin position="106"/>
        <end position="120"/>
    </location>
</feature>
<feature type="transmembrane region" description="Helical" evidence="2">
    <location>
        <begin position="266"/>
        <end position="289"/>
    </location>
</feature>
<keyword evidence="5" id="KW-1185">Reference proteome</keyword>
<organism evidence="4 5">
    <name type="scientific">Eimeria necatrix</name>
    <dbReference type="NCBI Taxonomy" id="51315"/>
    <lineage>
        <taxon>Eukaryota</taxon>
        <taxon>Sar</taxon>
        <taxon>Alveolata</taxon>
        <taxon>Apicomplexa</taxon>
        <taxon>Conoidasida</taxon>
        <taxon>Coccidia</taxon>
        <taxon>Eucoccidiorida</taxon>
        <taxon>Eimeriorina</taxon>
        <taxon>Eimeriidae</taxon>
        <taxon>Eimeria</taxon>
    </lineage>
</organism>
<dbReference type="AlphaFoldDB" id="U6MMZ7"/>
<dbReference type="GeneID" id="25477140"/>
<keyword evidence="2" id="KW-0812">Transmembrane</keyword>
<feature type="chain" id="PRO_5004673903" description="Transmembrane protein" evidence="3">
    <location>
        <begin position="27"/>
        <end position="300"/>
    </location>
</feature>
<evidence type="ECO:0000313" key="5">
    <source>
        <dbReference type="Proteomes" id="UP000030754"/>
    </source>
</evidence>
<keyword evidence="3" id="KW-0732">Signal</keyword>
<feature type="region of interest" description="Disordered" evidence="1">
    <location>
        <begin position="97"/>
        <end position="131"/>
    </location>
</feature>
<feature type="signal peptide" evidence="3">
    <location>
        <begin position="1"/>
        <end position="26"/>
    </location>
</feature>
<feature type="transmembrane region" description="Helical" evidence="2">
    <location>
        <begin position="242"/>
        <end position="260"/>
    </location>
</feature>
<feature type="transmembrane region" description="Helical" evidence="2">
    <location>
        <begin position="186"/>
        <end position="205"/>
    </location>
</feature>
<evidence type="ECO:0000313" key="4">
    <source>
        <dbReference type="EMBL" id="CDJ64458.1"/>
    </source>
</evidence>
<gene>
    <name evidence="4" type="ORF">ENH_00070070</name>
</gene>
<dbReference type="EMBL" id="HG722954">
    <property type="protein sequence ID" value="CDJ64458.1"/>
    <property type="molecule type" value="Genomic_DNA"/>
</dbReference>
<reference evidence="4" key="1">
    <citation type="submission" date="2013-10" db="EMBL/GenBank/DDBJ databases">
        <title>Genomic analysis of the causative agents of coccidiosis in chickens.</title>
        <authorList>
            <person name="Reid A.J."/>
            <person name="Blake D."/>
            <person name="Billington K."/>
            <person name="Browne H."/>
            <person name="Dunn M."/>
            <person name="Hung S."/>
            <person name="Kawahara F."/>
            <person name="Miranda-Saavedra D."/>
            <person name="Mourier T."/>
            <person name="Nagra H."/>
            <person name="Otto T.D."/>
            <person name="Rawlings N."/>
            <person name="Sanchez A."/>
            <person name="Sanders M."/>
            <person name="Subramaniam C."/>
            <person name="Tay Y."/>
            <person name="Dear P."/>
            <person name="Doerig C."/>
            <person name="Gruber A."/>
            <person name="Parkinson J."/>
            <person name="Shirley M."/>
            <person name="Wan K.L."/>
            <person name="Berriman M."/>
            <person name="Tomley F."/>
            <person name="Pain A."/>
        </authorList>
    </citation>
    <scope>NUCLEOTIDE SEQUENCE [LARGE SCALE GENOMIC DNA]</scope>
    <source>
        <strain evidence="4">Houghton</strain>
    </source>
</reference>
<protein>
    <recommendedName>
        <fullName evidence="6">Transmembrane protein</fullName>
    </recommendedName>
</protein>
<feature type="transmembrane region" description="Helical" evidence="2">
    <location>
        <begin position="159"/>
        <end position="180"/>
    </location>
</feature>
<proteinExistence type="predicted"/>
<evidence type="ECO:0000256" key="3">
    <source>
        <dbReference type="SAM" id="SignalP"/>
    </source>
</evidence>
<reference evidence="4" key="2">
    <citation type="submission" date="2013-10" db="EMBL/GenBank/DDBJ databases">
        <authorList>
            <person name="Aslett M."/>
        </authorList>
    </citation>
    <scope>NUCLEOTIDE SEQUENCE [LARGE SCALE GENOMIC DNA]</scope>
    <source>
        <strain evidence="4">Houghton</strain>
    </source>
</reference>
<name>U6MMZ7_9EIME</name>
<sequence length="300" mass="32055">MCRRSRFCRYSTVVCHILAMTAAVDGATTTYPEQTLTAEDTLADYSDTALPYPVVSPGEARKYMQSDATLEFPGRAGYTEDVLPLASTSVKVHQPANLQEGPHSTSLASGSSWSPRGSSAENPSSPLYEDGAGGNLAVDSYAMVQQPGERLRPAERVSLVLKLMVLSLLLGWMLASYGSVAEAGSIDLTRAVLALWTVAFVASVIQRPVHSLLSQSSAGEGGSKRAAGKHGRKEARKAKLRYILSKVVTFLLTVATIVLFGPALLFLMWVFLSLVLAAIVSIGFSVLLYSPVPGDKLRST</sequence>
<keyword evidence="2" id="KW-0472">Membrane</keyword>
<dbReference type="Proteomes" id="UP000030754">
    <property type="component" value="Unassembled WGS sequence"/>
</dbReference>